<dbReference type="PANTHER" id="PTHR43190:SF3">
    <property type="entry name" value="N-ACETYL-D-GLUCOSAMINE KINASE"/>
    <property type="match status" value="1"/>
</dbReference>
<keyword evidence="2" id="KW-0418">Kinase</keyword>
<gene>
    <name evidence="2" type="ORF">BJF92_24045</name>
</gene>
<sequence length="295" mass="29750">MSEWCIGIDGGGTSCRAAVATLQGQIVGRGLSGAANILSDSPTARRHILAAAEAACREAGLDPAVLSSMPALLGLAGANVGTVARDMAAALPFRESEIVSDGLIALEGALGPEDGTMAILGTGTVYLTRRAGAVRTLGGWGFQLGDQGSGARLGHALLQESLLAFDGMRPGSPLTAAVLSDFGDDPGAIVTFARAAQPADYGRFAPRIFAALEEGDAVAADLVAAGARQIDQALDAAAGEGAAPICLLGGLSQAYQPHLAERHRFRLAPARADALSGAVSLCVAWQRGLSDPAGI</sequence>
<accession>A0A1Q9AQ42</accession>
<dbReference type="Gene3D" id="3.30.420.40">
    <property type="match status" value="2"/>
</dbReference>
<reference evidence="2 3" key="1">
    <citation type="submission" date="2016-09" db="EMBL/GenBank/DDBJ databases">
        <title>Rhizobium sp. nov., a novel species isolated from the rice rhizosphere.</title>
        <authorList>
            <person name="Zhao J."/>
            <person name="Zhang X."/>
        </authorList>
    </citation>
    <scope>NUCLEOTIDE SEQUENCE [LARGE SCALE GENOMIC DNA]</scope>
    <source>
        <strain evidence="2 3">MH17</strain>
    </source>
</reference>
<dbReference type="OrthoDB" id="63487at2"/>
<name>A0A1Q9AQ42_9HYPH</name>
<evidence type="ECO:0000313" key="3">
    <source>
        <dbReference type="Proteomes" id="UP000186143"/>
    </source>
</evidence>
<evidence type="ECO:0000313" key="2">
    <source>
        <dbReference type="EMBL" id="OLP57486.1"/>
    </source>
</evidence>
<dbReference type="InterPro" id="IPR043129">
    <property type="entry name" value="ATPase_NBD"/>
</dbReference>
<feature type="domain" description="ATPase BadF/BadG/BcrA/BcrD type" evidence="1">
    <location>
        <begin position="6"/>
        <end position="254"/>
    </location>
</feature>
<dbReference type="GO" id="GO:0016301">
    <property type="term" value="F:kinase activity"/>
    <property type="evidence" value="ECO:0007669"/>
    <property type="project" value="UniProtKB-KW"/>
</dbReference>
<dbReference type="SUPFAM" id="SSF53067">
    <property type="entry name" value="Actin-like ATPase domain"/>
    <property type="match status" value="2"/>
</dbReference>
<dbReference type="RefSeq" id="WP_075632970.1">
    <property type="nucleotide sequence ID" value="NZ_MKIO01000017.1"/>
</dbReference>
<dbReference type="Proteomes" id="UP000186143">
    <property type="component" value="Unassembled WGS sequence"/>
</dbReference>
<dbReference type="STRING" id="1672749.BJF92_24045"/>
<dbReference type="Pfam" id="PF01869">
    <property type="entry name" value="BcrAD_BadFG"/>
    <property type="match status" value="1"/>
</dbReference>
<dbReference type="EMBL" id="MKIO01000017">
    <property type="protein sequence ID" value="OLP57486.1"/>
    <property type="molecule type" value="Genomic_DNA"/>
</dbReference>
<protein>
    <submittedName>
        <fullName evidence="2">N-acetylglucosamine kinase</fullName>
    </submittedName>
</protein>
<dbReference type="AlphaFoldDB" id="A0A1Q9AQ42"/>
<dbReference type="CDD" id="cd24082">
    <property type="entry name" value="ASKHA_NBD_GspK-like"/>
    <property type="match status" value="1"/>
</dbReference>
<keyword evidence="2" id="KW-0808">Transferase</keyword>
<comment type="caution">
    <text evidence="2">The sequence shown here is derived from an EMBL/GenBank/DDBJ whole genome shotgun (WGS) entry which is preliminary data.</text>
</comment>
<dbReference type="InterPro" id="IPR002731">
    <property type="entry name" value="ATPase_BadF"/>
</dbReference>
<dbReference type="InterPro" id="IPR052519">
    <property type="entry name" value="Euk-type_GlcNAc_Kinase"/>
</dbReference>
<proteinExistence type="predicted"/>
<organism evidence="2 3">
    <name type="scientific">Xaviernesmea rhizosphaerae</name>
    <dbReference type="NCBI Taxonomy" id="1672749"/>
    <lineage>
        <taxon>Bacteria</taxon>
        <taxon>Pseudomonadati</taxon>
        <taxon>Pseudomonadota</taxon>
        <taxon>Alphaproteobacteria</taxon>
        <taxon>Hyphomicrobiales</taxon>
        <taxon>Rhizobiaceae</taxon>
        <taxon>Rhizobium/Agrobacterium group</taxon>
        <taxon>Xaviernesmea</taxon>
    </lineage>
</organism>
<dbReference type="PANTHER" id="PTHR43190">
    <property type="entry name" value="N-ACETYL-D-GLUCOSAMINE KINASE"/>
    <property type="match status" value="1"/>
</dbReference>
<evidence type="ECO:0000259" key="1">
    <source>
        <dbReference type="Pfam" id="PF01869"/>
    </source>
</evidence>